<organism evidence="3 4">
    <name type="scientific">Actinopolymorpha pittospori</name>
    <dbReference type="NCBI Taxonomy" id="648752"/>
    <lineage>
        <taxon>Bacteria</taxon>
        <taxon>Bacillati</taxon>
        <taxon>Actinomycetota</taxon>
        <taxon>Actinomycetes</taxon>
        <taxon>Propionibacteriales</taxon>
        <taxon>Actinopolymorphaceae</taxon>
        <taxon>Actinopolymorpha</taxon>
    </lineage>
</organism>
<dbReference type="InterPro" id="IPR054491">
    <property type="entry name" value="MGH1-like_GH"/>
</dbReference>
<dbReference type="SUPFAM" id="SSF48208">
    <property type="entry name" value="Six-hairpin glycosidases"/>
    <property type="match status" value="1"/>
</dbReference>
<evidence type="ECO:0000259" key="2">
    <source>
        <dbReference type="Pfam" id="PF22422"/>
    </source>
</evidence>
<dbReference type="InterPro" id="IPR032856">
    <property type="entry name" value="GDE_N_bis"/>
</dbReference>
<proteinExistence type="predicted"/>
<evidence type="ECO:0000259" key="1">
    <source>
        <dbReference type="Pfam" id="PF14742"/>
    </source>
</evidence>
<keyword evidence="4" id="KW-1185">Reference proteome</keyword>
<evidence type="ECO:0000313" key="3">
    <source>
        <dbReference type="EMBL" id="MBE1605188.1"/>
    </source>
</evidence>
<dbReference type="InterPro" id="IPR012341">
    <property type="entry name" value="6hp_glycosidase-like_sf"/>
</dbReference>
<dbReference type="GO" id="GO:0005975">
    <property type="term" value="P:carbohydrate metabolic process"/>
    <property type="evidence" value="ECO:0007669"/>
    <property type="project" value="InterPro"/>
</dbReference>
<dbReference type="Pfam" id="PF22422">
    <property type="entry name" value="MGH1-like_GH"/>
    <property type="match status" value="1"/>
</dbReference>
<dbReference type="Gene3D" id="1.50.10.10">
    <property type="match status" value="1"/>
</dbReference>
<comment type="caution">
    <text evidence="3">The sequence shown here is derived from an EMBL/GenBank/DDBJ whole genome shotgun (WGS) entry which is preliminary data.</text>
</comment>
<feature type="domain" description="Putative glycogen debranching enzyme N-terminal" evidence="1">
    <location>
        <begin position="15"/>
        <end position="200"/>
    </location>
</feature>
<dbReference type="Pfam" id="PF14742">
    <property type="entry name" value="GDE_N_bis"/>
    <property type="match status" value="1"/>
</dbReference>
<feature type="domain" description="Mannosylglycerate hydrolase MGH1-like glycoside hydrolase" evidence="2">
    <location>
        <begin position="355"/>
        <end position="592"/>
    </location>
</feature>
<sequence>MRQPFLHDLVSCVRAPAVALSGPDGQIRPGGVQGVLLHDRRVLSTLVVDVDGDEPAPVGHQLVSADLTRFVAVVRNLGDPGADPTVRLERERRAHADGIEERLVLVNAARTPVTCTLSVRAGVDLAAMDEVKHGATPPALPATQEGPEVCAWAGHQVTVTLRADPETPYDATLATDGDGHARFGWQVIVPARARWAVTLRLTVAADTRSAAGDTRTASGSLDNAFLPAPQGPGWGEVAVSGPPDLVRLVERGVDDLAALSLADPMAPVDVFLAAGTPWFFTLFGRDSLWAARLTLPLGTDLARGTLRTLARRQGTRHDPDTAEAPGKILHEVRQEPVSVGGPTGLPPVYFGTIDATALWICLLHDAWTWGLPAADVAALLDPLEAALGWLVGPADADGDGFLEYVDESGHGLANQGWKDSGDSIQFPDGTIAKPSIALSEAQAYAHEAALGGAALLTAFGRPGADRLREWARALRERFRTTFWVSDARGRFPAIALDGTKAPVATATSNLGHLLGTGLLDAAESAQVAARLAEPDLDCGYGLRTMSADVAGFNPLGYHAGSVWPHDTAIGVLGLARAGQHRAAASLAAGLVRVGPSFEYRLPELLAGTDARAGDAVLAYPASCRPQAWSAAAAVALLSAALGLDADVPGGTLRIAPDPAYSDWWPLGVSGLRIAGHPLSVSVAGDGTATVETSAPVRVSIGRP</sequence>
<gene>
    <name evidence="3" type="ORF">HEB94_002036</name>
</gene>
<dbReference type="AlphaFoldDB" id="A0A927MUR2"/>
<dbReference type="InterPro" id="IPR008928">
    <property type="entry name" value="6-hairpin_glycosidase_sf"/>
</dbReference>
<name>A0A927MUR2_9ACTN</name>
<evidence type="ECO:0000313" key="4">
    <source>
        <dbReference type="Proteomes" id="UP000638648"/>
    </source>
</evidence>
<reference evidence="3" key="1">
    <citation type="submission" date="2020-10" db="EMBL/GenBank/DDBJ databases">
        <title>Sequencing the genomes of 1000 actinobacteria strains.</title>
        <authorList>
            <person name="Klenk H.-P."/>
        </authorList>
    </citation>
    <scope>NUCLEOTIDE SEQUENCE</scope>
    <source>
        <strain evidence="3">DSM 45354</strain>
    </source>
</reference>
<dbReference type="EMBL" id="JADBEM010000001">
    <property type="protein sequence ID" value="MBE1605188.1"/>
    <property type="molecule type" value="Genomic_DNA"/>
</dbReference>
<accession>A0A927MUR2</accession>
<dbReference type="Proteomes" id="UP000638648">
    <property type="component" value="Unassembled WGS sequence"/>
</dbReference>
<protein>
    <submittedName>
        <fullName evidence="3">Glycogen debranching enzyme</fullName>
    </submittedName>
</protein>
<dbReference type="RefSeq" id="WP_192749566.1">
    <property type="nucleotide sequence ID" value="NZ_BAABJL010000133.1"/>
</dbReference>